<evidence type="ECO:0000259" key="8">
    <source>
        <dbReference type="PROSITE" id="PS50893"/>
    </source>
</evidence>
<feature type="transmembrane region" description="Helical" evidence="7">
    <location>
        <begin position="448"/>
        <end position="470"/>
    </location>
</feature>
<dbReference type="InterPro" id="IPR003439">
    <property type="entry name" value="ABC_transporter-like_ATP-bd"/>
</dbReference>
<dbReference type="Gene3D" id="1.20.1560.10">
    <property type="entry name" value="ABC transporter type 1, transmembrane domain"/>
    <property type="match status" value="1"/>
</dbReference>
<dbReference type="EMBL" id="JAQNDM010000002">
    <property type="protein sequence ID" value="MDC0708259.1"/>
    <property type="molecule type" value="Genomic_DNA"/>
</dbReference>
<protein>
    <submittedName>
        <fullName evidence="11">Peptidase domain-containing ABC transporter</fullName>
    </submittedName>
</protein>
<dbReference type="InterPro" id="IPR003593">
    <property type="entry name" value="AAA+_ATPase"/>
</dbReference>
<evidence type="ECO:0000259" key="9">
    <source>
        <dbReference type="PROSITE" id="PS50929"/>
    </source>
</evidence>
<keyword evidence="3" id="KW-0547">Nucleotide-binding</keyword>
<evidence type="ECO:0000256" key="3">
    <source>
        <dbReference type="ARBA" id="ARBA00022741"/>
    </source>
</evidence>
<dbReference type="PANTHER" id="PTHR24221:SF606">
    <property type="entry name" value="COLICIN V SECRETION-PROCESSING ATP-BINDING PROTEIN"/>
    <property type="match status" value="1"/>
</dbReference>
<dbReference type="Pfam" id="PF00664">
    <property type="entry name" value="ABC_membrane"/>
    <property type="match status" value="1"/>
</dbReference>
<dbReference type="CDD" id="cd18779">
    <property type="entry name" value="ABC_6TM_T1SS_like"/>
    <property type="match status" value="1"/>
</dbReference>
<name>A0ABT5D3K9_9BACT</name>
<dbReference type="InterPro" id="IPR017871">
    <property type="entry name" value="ABC_transporter-like_CS"/>
</dbReference>
<keyword evidence="12" id="KW-1185">Reference proteome</keyword>
<keyword evidence="4" id="KW-0067">ATP-binding</keyword>
<feature type="transmembrane region" description="Helical" evidence="7">
    <location>
        <begin position="185"/>
        <end position="207"/>
    </location>
</feature>
<sequence length="747" mass="80787">MSEPSLPARLLRWLAAQPWPRLLPQRKRIPFIPQLTATECSAACLAMVLGYHGRAVRLEEVRRVFSPSRDGATALAIIEAAQTFGLHAQAARLELEALEYLEPGTILHWEFRHYVVLQRVRRTAVDIIDPSVGRRRIPMASFGRSFTGVAVLFEPTDDFVPTPRQRPWDVREVLRLLPRGLMARLVALSLLVQLLPLGIPLISRAIIDRVAPSGDTRLLLALSASGGVLVLFQFLSALVRGHLLARLRNEFDGLLTRKLFSHLLELPYGFIQRCFTGDLLSRLTGNASLREMLATGVLSSMLDGAFVTASLVVLLAVSPSLGALVLCLGGLQGAVLALVLRRQNELAMQNLEVEARAQGVQFEMLNGLETLKAMGAEAGALGRWAHFYVDALNVSLERGRLSALTESVMSVLRVGSPAVLLLFGASQVMAGRLSLGDMVALNTLGMGFLTPLSSLVSTGMRLPLLGSYLARMQDLLGTRPEQSGGTAKPAPRLTGAITLERVSFRYWEGAPWVLDGVSVEIRPGQMVALVGRSGAGKSTLADLLMGLYPPTSGCIRYDSMNLSELELRTVRQQLGVVLQSPFLFAGTIRDNIAQGDPSLSLEDVIEAAKLAHLHSDIEALPAGYDTLLPERASSLSGGQRQRLALARALVRKPAILLLDEATSSLDAVTERHIQMALTGLVCTRVVIAHRLSTVRAADLILTLEGGRVVESGRHEELLARGGLYAELVAAQLAQPTFSPDKGANAVV</sequence>
<dbReference type="Pfam" id="PF00005">
    <property type="entry name" value="ABC_tran"/>
    <property type="match status" value="1"/>
</dbReference>
<feature type="transmembrane region" description="Helical" evidence="7">
    <location>
        <begin position="321"/>
        <end position="340"/>
    </location>
</feature>
<reference evidence="11 12" key="1">
    <citation type="submission" date="2022-11" db="EMBL/GenBank/DDBJ databases">
        <title>Minimal conservation of predation-associated metabolite biosynthetic gene clusters underscores biosynthetic potential of Myxococcota including descriptions for ten novel species: Archangium lansinium sp. nov., Myxococcus landrumus sp. nov., Nannocystis bai.</title>
        <authorList>
            <person name="Ahearne A."/>
            <person name="Stevens C."/>
            <person name="Dowd S."/>
        </authorList>
    </citation>
    <scope>NUCLEOTIDE SEQUENCE [LARGE SCALE GENOMIC DNA]</scope>
    <source>
        <strain evidence="11 12">NCWAL01</strain>
    </source>
</reference>
<dbReference type="InterPro" id="IPR036640">
    <property type="entry name" value="ABC1_TM_sf"/>
</dbReference>
<keyword evidence="2 7" id="KW-0812">Transmembrane</keyword>
<evidence type="ECO:0000256" key="4">
    <source>
        <dbReference type="ARBA" id="ARBA00022840"/>
    </source>
</evidence>
<evidence type="ECO:0000256" key="7">
    <source>
        <dbReference type="SAM" id="Phobius"/>
    </source>
</evidence>
<dbReference type="Proteomes" id="UP001221838">
    <property type="component" value="Unassembled WGS sequence"/>
</dbReference>
<feature type="domain" description="ABC transmembrane type-1" evidence="9">
    <location>
        <begin position="185"/>
        <end position="464"/>
    </location>
</feature>
<dbReference type="InterPro" id="IPR011527">
    <property type="entry name" value="ABC1_TM_dom"/>
</dbReference>
<evidence type="ECO:0000256" key="6">
    <source>
        <dbReference type="ARBA" id="ARBA00023136"/>
    </source>
</evidence>
<evidence type="ECO:0000313" key="11">
    <source>
        <dbReference type="EMBL" id="MDC0708259.1"/>
    </source>
</evidence>
<dbReference type="InterPro" id="IPR005074">
    <property type="entry name" value="Peptidase_C39"/>
</dbReference>
<comment type="subcellular location">
    <subcellularLocation>
        <location evidence="1">Cell membrane</location>
        <topology evidence="1">Multi-pass membrane protein</topology>
    </subcellularLocation>
</comment>
<dbReference type="Pfam" id="PF03412">
    <property type="entry name" value="Peptidase_C39"/>
    <property type="match status" value="1"/>
</dbReference>
<evidence type="ECO:0000256" key="5">
    <source>
        <dbReference type="ARBA" id="ARBA00022989"/>
    </source>
</evidence>
<dbReference type="PROSITE" id="PS50893">
    <property type="entry name" value="ABC_TRANSPORTER_2"/>
    <property type="match status" value="1"/>
</dbReference>
<feature type="domain" description="Peptidase C39" evidence="10">
    <location>
        <begin position="34"/>
        <end position="153"/>
    </location>
</feature>
<dbReference type="InterPro" id="IPR039421">
    <property type="entry name" value="Type_1_exporter"/>
</dbReference>
<feature type="transmembrane region" description="Helical" evidence="7">
    <location>
        <begin position="292"/>
        <end position="315"/>
    </location>
</feature>
<dbReference type="RefSeq" id="WP_272135918.1">
    <property type="nucleotide sequence ID" value="NZ_JAQNDM010000002.1"/>
</dbReference>
<feature type="domain" description="ABC transporter" evidence="8">
    <location>
        <begin position="497"/>
        <end position="730"/>
    </location>
</feature>
<proteinExistence type="predicted"/>
<comment type="caution">
    <text evidence="11">The sequence shown here is derived from an EMBL/GenBank/DDBJ whole genome shotgun (WGS) entry which is preliminary data.</text>
</comment>
<keyword evidence="5 7" id="KW-1133">Transmembrane helix</keyword>
<keyword evidence="6 7" id="KW-0472">Membrane</keyword>
<dbReference type="SUPFAM" id="SSF90123">
    <property type="entry name" value="ABC transporter transmembrane region"/>
    <property type="match status" value="1"/>
</dbReference>
<dbReference type="Gene3D" id="3.40.50.300">
    <property type="entry name" value="P-loop containing nucleotide triphosphate hydrolases"/>
    <property type="match status" value="1"/>
</dbReference>
<dbReference type="Gene3D" id="3.90.70.10">
    <property type="entry name" value="Cysteine proteinases"/>
    <property type="match status" value="1"/>
</dbReference>
<gene>
    <name evidence="11" type="ORF">POL68_07230</name>
</gene>
<dbReference type="PROSITE" id="PS00211">
    <property type="entry name" value="ABC_TRANSPORTER_1"/>
    <property type="match status" value="1"/>
</dbReference>
<evidence type="ECO:0000256" key="2">
    <source>
        <dbReference type="ARBA" id="ARBA00022692"/>
    </source>
</evidence>
<dbReference type="PROSITE" id="PS50990">
    <property type="entry name" value="PEPTIDASE_C39"/>
    <property type="match status" value="1"/>
</dbReference>
<dbReference type="SUPFAM" id="SSF52540">
    <property type="entry name" value="P-loop containing nucleoside triphosphate hydrolases"/>
    <property type="match status" value="1"/>
</dbReference>
<evidence type="ECO:0000313" key="12">
    <source>
        <dbReference type="Proteomes" id="UP001221838"/>
    </source>
</evidence>
<dbReference type="PANTHER" id="PTHR24221">
    <property type="entry name" value="ATP-BINDING CASSETTE SUB-FAMILY B"/>
    <property type="match status" value="1"/>
</dbReference>
<evidence type="ECO:0000256" key="1">
    <source>
        <dbReference type="ARBA" id="ARBA00004651"/>
    </source>
</evidence>
<accession>A0ABT5D3K9</accession>
<organism evidence="11 12">
    <name type="scientific">Stigmatella ashevillensis</name>
    <dbReference type="NCBI Taxonomy" id="2995309"/>
    <lineage>
        <taxon>Bacteria</taxon>
        <taxon>Pseudomonadati</taxon>
        <taxon>Myxococcota</taxon>
        <taxon>Myxococcia</taxon>
        <taxon>Myxococcales</taxon>
        <taxon>Cystobacterineae</taxon>
        <taxon>Archangiaceae</taxon>
        <taxon>Stigmatella</taxon>
    </lineage>
</organism>
<dbReference type="InterPro" id="IPR027417">
    <property type="entry name" value="P-loop_NTPase"/>
</dbReference>
<dbReference type="SMART" id="SM00382">
    <property type="entry name" value="AAA"/>
    <property type="match status" value="1"/>
</dbReference>
<feature type="transmembrane region" description="Helical" evidence="7">
    <location>
        <begin position="219"/>
        <end position="239"/>
    </location>
</feature>
<dbReference type="PROSITE" id="PS50929">
    <property type="entry name" value="ABC_TM1F"/>
    <property type="match status" value="1"/>
</dbReference>
<evidence type="ECO:0000259" key="10">
    <source>
        <dbReference type="PROSITE" id="PS50990"/>
    </source>
</evidence>